<dbReference type="EMBL" id="BQNB010019237">
    <property type="protein sequence ID" value="GJT83175.1"/>
    <property type="molecule type" value="Genomic_DNA"/>
</dbReference>
<keyword evidence="3" id="KW-1185">Reference proteome</keyword>
<reference evidence="2" key="2">
    <citation type="submission" date="2022-01" db="EMBL/GenBank/DDBJ databases">
        <authorList>
            <person name="Yamashiro T."/>
            <person name="Shiraishi A."/>
            <person name="Satake H."/>
            <person name="Nakayama K."/>
        </authorList>
    </citation>
    <scope>NUCLEOTIDE SEQUENCE</scope>
</reference>
<reference evidence="2" key="1">
    <citation type="journal article" date="2022" name="Int. J. Mol. Sci.">
        <title>Draft Genome of Tanacetum Coccineum: Genomic Comparison of Closely Related Tanacetum-Family Plants.</title>
        <authorList>
            <person name="Yamashiro T."/>
            <person name="Shiraishi A."/>
            <person name="Nakayama K."/>
            <person name="Satake H."/>
        </authorList>
    </citation>
    <scope>NUCLEOTIDE SEQUENCE</scope>
</reference>
<evidence type="ECO:0000259" key="1">
    <source>
        <dbReference type="Pfam" id="PF13963"/>
    </source>
</evidence>
<organism evidence="2 3">
    <name type="scientific">Tanacetum coccineum</name>
    <dbReference type="NCBI Taxonomy" id="301880"/>
    <lineage>
        <taxon>Eukaryota</taxon>
        <taxon>Viridiplantae</taxon>
        <taxon>Streptophyta</taxon>
        <taxon>Embryophyta</taxon>
        <taxon>Tracheophyta</taxon>
        <taxon>Spermatophyta</taxon>
        <taxon>Magnoliopsida</taxon>
        <taxon>eudicotyledons</taxon>
        <taxon>Gunneridae</taxon>
        <taxon>Pentapetalae</taxon>
        <taxon>asterids</taxon>
        <taxon>campanulids</taxon>
        <taxon>Asterales</taxon>
        <taxon>Asteraceae</taxon>
        <taxon>Asteroideae</taxon>
        <taxon>Anthemideae</taxon>
        <taxon>Anthemidinae</taxon>
        <taxon>Tanacetum</taxon>
    </lineage>
</organism>
<evidence type="ECO:0000313" key="2">
    <source>
        <dbReference type="EMBL" id="GJT83175.1"/>
    </source>
</evidence>
<gene>
    <name evidence="2" type="ORF">Tco_1057517</name>
</gene>
<comment type="caution">
    <text evidence="2">The sequence shown here is derived from an EMBL/GenBank/DDBJ whole genome shotgun (WGS) entry which is preliminary data.</text>
</comment>
<dbReference type="InterPro" id="IPR004242">
    <property type="entry name" value="Transposase_21"/>
</dbReference>
<proteinExistence type="predicted"/>
<dbReference type="Pfam" id="PF02992">
    <property type="entry name" value="Transposase_21"/>
    <property type="match status" value="1"/>
</dbReference>
<dbReference type="PANTHER" id="PTHR10775:SF182">
    <property type="entry name" value="TRANSPOSON, EN_SPM-LIKE, TRANSPOSASE-ASSOCIATED DOMAIN PROTEIN-RELATED"/>
    <property type="match status" value="1"/>
</dbReference>
<accession>A0ABQ5H777</accession>
<dbReference type="PANTHER" id="PTHR10775">
    <property type="entry name" value="OS08G0208400 PROTEIN"/>
    <property type="match status" value="1"/>
</dbReference>
<dbReference type="Pfam" id="PF13963">
    <property type="entry name" value="Transpos_assoc"/>
    <property type="match status" value="1"/>
</dbReference>
<evidence type="ECO:0000313" key="3">
    <source>
        <dbReference type="Proteomes" id="UP001151760"/>
    </source>
</evidence>
<sequence>MDKSWINAPITSKTFRDGAKIFISFARVRSIRGMIKCPCNKCCLGKWLDVESTHGDILRHGFLPGYTEWTVHGEHTISLPPSQSTNVNVEETFLGQEDIRGLVRDALGINSLPSDNTQLGETMIEGDTEESTENGDHGDEGVSYNPHHPLLVHSHYNPNLLYTSQLCTNLYHIKCIGGISNKTFSMILELPRDAFPHLTALPSSAYEAKKFTKDLGLGYEKIHGPNDCMLYWDDRAGQQNATFAKLRDIRAMKWVEVQNHANQISRAFNDRYSQFASDPRSVRLGHASDGFNPFGTMSTSHSTWPVLLIPYNLPPWICMKRHNIYQSFNQLFPGEKAPGNEFTLEHQGSRGMSSLCELHPLKVVKAWKNFLLHGTSKMVSLLQEENVDEEVLSLAIGPNIAAKQYKGFITNGYIDPHQEAA</sequence>
<name>A0ABQ5H777_9ASTR</name>
<protein>
    <submittedName>
        <fullName evidence="2">Tetratricopeptide-like helical domain, DYW domain protein</fullName>
    </submittedName>
</protein>
<feature type="domain" description="Transposase-associated" evidence="1">
    <location>
        <begin position="3"/>
        <end position="74"/>
    </location>
</feature>
<dbReference type="Proteomes" id="UP001151760">
    <property type="component" value="Unassembled WGS sequence"/>
</dbReference>
<dbReference type="InterPro" id="IPR029480">
    <property type="entry name" value="Transpos_assoc"/>
</dbReference>